<dbReference type="Proteomes" id="UP000002146">
    <property type="component" value="Chromosome"/>
</dbReference>
<dbReference type="EMBL" id="CP000562">
    <property type="protein sequence ID" value="ABN57261.1"/>
    <property type="molecule type" value="Genomic_DNA"/>
</dbReference>
<dbReference type="HOGENOM" id="CLU_1870761_0_0_2"/>
<proteinExistence type="predicted"/>
<gene>
    <name evidence="1" type="ordered locus">Memar_1331</name>
</gene>
<evidence type="ECO:0000313" key="2">
    <source>
        <dbReference type="Proteomes" id="UP000002146"/>
    </source>
</evidence>
<dbReference type="KEGG" id="mem:Memar_1331"/>
<dbReference type="AlphaFoldDB" id="A3CV61"/>
<reference evidence="1 2" key="1">
    <citation type="journal article" date="2009" name="Stand. Genomic Sci.">
        <title>Complete genome sequence of Methanoculleus marisnigri Romesser et al. 1981 type strain JR1.</title>
        <authorList>
            <person name="Anderson I.J."/>
            <person name="Sieprawska-Lupa M."/>
            <person name="Lapidus A."/>
            <person name="Nolan M."/>
            <person name="Copeland A."/>
            <person name="Glavina Del Rio T."/>
            <person name="Tice H."/>
            <person name="Dalin E."/>
            <person name="Barry K."/>
            <person name="Saunders E."/>
            <person name="Han C."/>
            <person name="Brettin T."/>
            <person name="Detter J.C."/>
            <person name="Bruce D."/>
            <person name="Mikhailova N."/>
            <person name="Pitluck S."/>
            <person name="Hauser L."/>
            <person name="Land M."/>
            <person name="Lucas S."/>
            <person name="Richardson P."/>
            <person name="Whitman W.B."/>
            <person name="Kyrpides N.C."/>
        </authorList>
    </citation>
    <scope>NUCLEOTIDE SEQUENCE [LARGE SCALE GENOMIC DNA]</scope>
    <source>
        <strain evidence="2">ATCC 35101 / DSM 1498 / JR1</strain>
    </source>
</reference>
<name>A3CV61_METMJ</name>
<dbReference type="STRING" id="368407.Memar_1331"/>
<protein>
    <submittedName>
        <fullName evidence="1">Uncharacterized protein</fullName>
    </submittedName>
</protein>
<keyword evidence="2" id="KW-1185">Reference proteome</keyword>
<organism evidence="1 2">
    <name type="scientific">Methanoculleus marisnigri (strain ATCC 35101 / DSM 1498 / JR1)</name>
    <dbReference type="NCBI Taxonomy" id="368407"/>
    <lineage>
        <taxon>Archaea</taxon>
        <taxon>Methanobacteriati</taxon>
        <taxon>Methanobacteriota</taxon>
        <taxon>Stenosarchaea group</taxon>
        <taxon>Methanomicrobia</taxon>
        <taxon>Methanomicrobiales</taxon>
        <taxon>Methanomicrobiaceae</taxon>
        <taxon>Methanoculleus</taxon>
    </lineage>
</organism>
<accession>A3CV61</accession>
<evidence type="ECO:0000313" key="1">
    <source>
        <dbReference type="EMBL" id="ABN57261.1"/>
    </source>
</evidence>
<sequence length="136" mass="14579">MLPACAANRRRSTAETTQACTVIAPNTPGPADAHADAINRIRPDPMPAGRTRYVDLLHPPILIHRTIPGRHMPPGSSPRPLPVPCIRCTNGRLRAIGRRAPGDGGKVREVAAQHLQGVLLPVVLLSRAGLQEDSYV</sequence>